<dbReference type="Gramene" id="MELO3C018334.2.1">
    <property type="protein sequence ID" value="MELO3C018334.2.1"/>
    <property type="gene ID" value="MELO3C018334.2"/>
</dbReference>
<proteinExistence type="predicted"/>
<evidence type="ECO:0000313" key="1">
    <source>
        <dbReference type="EnsemblPlants" id="MELO3C018334.2.1"/>
    </source>
</evidence>
<protein>
    <submittedName>
        <fullName evidence="1">Uncharacterized protein</fullName>
    </submittedName>
</protein>
<dbReference type="EnsemblPlants" id="MELO3C018334.2.1">
    <property type="protein sequence ID" value="MELO3C018334.2.1"/>
    <property type="gene ID" value="MELO3C018334.2"/>
</dbReference>
<dbReference type="AlphaFoldDB" id="A0A9I9DI34"/>
<reference evidence="1" key="1">
    <citation type="submission" date="2023-03" db="UniProtKB">
        <authorList>
            <consortium name="EnsemblPlants"/>
        </authorList>
    </citation>
    <scope>IDENTIFICATION</scope>
</reference>
<accession>A0A9I9DI34</accession>
<organism evidence="1">
    <name type="scientific">Cucumis melo</name>
    <name type="common">Muskmelon</name>
    <dbReference type="NCBI Taxonomy" id="3656"/>
    <lineage>
        <taxon>Eukaryota</taxon>
        <taxon>Viridiplantae</taxon>
        <taxon>Streptophyta</taxon>
        <taxon>Embryophyta</taxon>
        <taxon>Tracheophyta</taxon>
        <taxon>Spermatophyta</taxon>
        <taxon>Magnoliopsida</taxon>
        <taxon>eudicotyledons</taxon>
        <taxon>Gunneridae</taxon>
        <taxon>Pentapetalae</taxon>
        <taxon>rosids</taxon>
        <taxon>fabids</taxon>
        <taxon>Cucurbitales</taxon>
        <taxon>Cucurbitaceae</taxon>
        <taxon>Benincaseae</taxon>
        <taxon>Cucumis</taxon>
    </lineage>
</organism>
<name>A0A9I9DI34_CUCME</name>
<sequence>MVGQIRGKHRKQGMSFYADWTEEALQRLAYSDHEPIGERLPDGTTRWQWH</sequence>